<sequence>MGGGDHPLPGGRRDCTHLKNSTKNMYLTRVNENCIQILQKKQRRRRGRPVSDIDLQQLMGSTSGGAPAPAQTFQHAND</sequence>
<protein>
    <submittedName>
        <fullName evidence="2">Uncharacterized protein</fullName>
    </submittedName>
</protein>
<accession>A0A4C1VD38</accession>
<gene>
    <name evidence="2" type="ORF">EVAR_27775_1</name>
</gene>
<evidence type="ECO:0000256" key="1">
    <source>
        <dbReference type="SAM" id="MobiDB-lite"/>
    </source>
</evidence>
<organism evidence="2 3">
    <name type="scientific">Eumeta variegata</name>
    <name type="common">Bagworm moth</name>
    <name type="synonym">Eumeta japonica</name>
    <dbReference type="NCBI Taxonomy" id="151549"/>
    <lineage>
        <taxon>Eukaryota</taxon>
        <taxon>Metazoa</taxon>
        <taxon>Ecdysozoa</taxon>
        <taxon>Arthropoda</taxon>
        <taxon>Hexapoda</taxon>
        <taxon>Insecta</taxon>
        <taxon>Pterygota</taxon>
        <taxon>Neoptera</taxon>
        <taxon>Endopterygota</taxon>
        <taxon>Lepidoptera</taxon>
        <taxon>Glossata</taxon>
        <taxon>Ditrysia</taxon>
        <taxon>Tineoidea</taxon>
        <taxon>Psychidae</taxon>
        <taxon>Oiketicinae</taxon>
        <taxon>Eumeta</taxon>
    </lineage>
</organism>
<evidence type="ECO:0000313" key="3">
    <source>
        <dbReference type="Proteomes" id="UP000299102"/>
    </source>
</evidence>
<name>A0A4C1VD38_EUMVA</name>
<dbReference type="Proteomes" id="UP000299102">
    <property type="component" value="Unassembled WGS sequence"/>
</dbReference>
<evidence type="ECO:0000313" key="2">
    <source>
        <dbReference type="EMBL" id="GBP35854.1"/>
    </source>
</evidence>
<comment type="caution">
    <text evidence="2">The sequence shown here is derived from an EMBL/GenBank/DDBJ whole genome shotgun (WGS) entry which is preliminary data.</text>
</comment>
<dbReference type="EMBL" id="BGZK01000310">
    <property type="protein sequence ID" value="GBP35854.1"/>
    <property type="molecule type" value="Genomic_DNA"/>
</dbReference>
<keyword evidence="3" id="KW-1185">Reference proteome</keyword>
<dbReference type="AlphaFoldDB" id="A0A4C1VD38"/>
<proteinExistence type="predicted"/>
<reference evidence="2 3" key="1">
    <citation type="journal article" date="2019" name="Commun. Biol.">
        <title>The bagworm genome reveals a unique fibroin gene that provides high tensile strength.</title>
        <authorList>
            <person name="Kono N."/>
            <person name="Nakamura H."/>
            <person name="Ohtoshi R."/>
            <person name="Tomita M."/>
            <person name="Numata K."/>
            <person name="Arakawa K."/>
        </authorList>
    </citation>
    <scope>NUCLEOTIDE SEQUENCE [LARGE SCALE GENOMIC DNA]</scope>
</reference>
<feature type="region of interest" description="Disordered" evidence="1">
    <location>
        <begin position="39"/>
        <end position="78"/>
    </location>
</feature>